<proteinExistence type="predicted"/>
<dbReference type="EMBL" id="CP031320">
    <property type="protein sequence ID" value="AXK31794.1"/>
    <property type="molecule type" value="Genomic_DNA"/>
</dbReference>
<evidence type="ECO:0000313" key="2">
    <source>
        <dbReference type="EMBL" id="AXK31794.1"/>
    </source>
</evidence>
<dbReference type="CDD" id="cd00531">
    <property type="entry name" value="NTF2_like"/>
    <property type="match status" value="1"/>
</dbReference>
<evidence type="ECO:0000313" key="3">
    <source>
        <dbReference type="Proteomes" id="UP000254425"/>
    </source>
</evidence>
<reference evidence="2 3" key="1">
    <citation type="submission" date="2018-07" db="EMBL/GenBank/DDBJ databases">
        <title>Draft genome of the type strain Streptomyces armeniacus ATCC 15676.</title>
        <authorList>
            <person name="Labana P."/>
            <person name="Gosse J.T."/>
            <person name="Boddy C.N."/>
        </authorList>
    </citation>
    <scope>NUCLEOTIDE SEQUENCE [LARGE SCALE GENOMIC DNA]</scope>
    <source>
        <strain evidence="2 3">ATCC 15676</strain>
    </source>
</reference>
<organism evidence="2 3">
    <name type="scientific">Streptomyces armeniacus</name>
    <dbReference type="NCBI Taxonomy" id="83291"/>
    <lineage>
        <taxon>Bacteria</taxon>
        <taxon>Bacillati</taxon>
        <taxon>Actinomycetota</taxon>
        <taxon>Actinomycetes</taxon>
        <taxon>Kitasatosporales</taxon>
        <taxon>Streptomycetaceae</taxon>
        <taxon>Streptomyces</taxon>
    </lineage>
</organism>
<dbReference type="Gene3D" id="3.10.450.50">
    <property type="match status" value="1"/>
</dbReference>
<dbReference type="SUPFAM" id="SSF54427">
    <property type="entry name" value="NTF2-like"/>
    <property type="match status" value="1"/>
</dbReference>
<accession>A0A345XJH8</accession>
<keyword evidence="3" id="KW-1185">Reference proteome</keyword>
<sequence length="161" mass="18034">MESGSTAAVAREVPTEPADLFRYGLRLLLDKDFDSWVALWDEDGICEFPFAPEHAPSRLEGRAAVAEYMREYPRQIDLQAIPYLEIHHTSDPHTVVVEMSATGRMVVADAPYEMSYIIVVTVRDGRITRYRDYWNPMGLPDSWHADADTDADANAESGAAA</sequence>
<name>A0A345XJH8_9ACTN</name>
<dbReference type="Pfam" id="PF12680">
    <property type="entry name" value="SnoaL_2"/>
    <property type="match status" value="1"/>
</dbReference>
<dbReference type="InterPro" id="IPR032710">
    <property type="entry name" value="NTF2-like_dom_sf"/>
</dbReference>
<feature type="domain" description="SnoaL-like" evidence="1">
    <location>
        <begin position="28"/>
        <end position="130"/>
    </location>
</feature>
<protein>
    <submittedName>
        <fullName evidence="2">Nuclear transport factor 2 family protein</fullName>
    </submittedName>
</protein>
<dbReference type="Proteomes" id="UP000254425">
    <property type="component" value="Chromosome"/>
</dbReference>
<dbReference type="AlphaFoldDB" id="A0A345XJH8"/>
<evidence type="ECO:0000259" key="1">
    <source>
        <dbReference type="Pfam" id="PF12680"/>
    </source>
</evidence>
<dbReference type="InterPro" id="IPR037401">
    <property type="entry name" value="SnoaL-like"/>
</dbReference>
<gene>
    <name evidence="2" type="ORF">DVA86_03185</name>
</gene>
<dbReference type="KEGG" id="sarm:DVA86_03185"/>